<gene>
    <name evidence="1" type="ORF">AIOL_000568</name>
</gene>
<evidence type="ECO:0000313" key="2">
    <source>
        <dbReference type="Proteomes" id="UP000037178"/>
    </source>
</evidence>
<dbReference type="PATRIC" id="fig|1675527.3.peg.624"/>
<accession>A0A0J9H3Z3</accession>
<sequence>MGVSAFAVVPVFLRVLRRGGKGRASALADPVVSQAAADRRRVKLP</sequence>
<organism evidence="1 2">
    <name type="scientific">Candidatus Rhodobacter oscarellae</name>
    <dbReference type="NCBI Taxonomy" id="1675527"/>
    <lineage>
        <taxon>Bacteria</taxon>
        <taxon>Pseudomonadati</taxon>
        <taxon>Pseudomonadota</taxon>
        <taxon>Alphaproteobacteria</taxon>
        <taxon>Rhodobacterales</taxon>
        <taxon>Rhodobacter group</taxon>
        <taxon>Rhodobacter</taxon>
    </lineage>
</organism>
<dbReference type="EMBL" id="LFTY01000001">
    <property type="protein sequence ID" value="KMW60413.1"/>
    <property type="molecule type" value="Genomic_DNA"/>
</dbReference>
<protein>
    <submittedName>
        <fullName evidence="1">Uncharacterized protein</fullName>
    </submittedName>
</protein>
<dbReference type="AlphaFoldDB" id="A0A0J9H3Z3"/>
<comment type="caution">
    <text evidence="1">The sequence shown here is derived from an EMBL/GenBank/DDBJ whole genome shotgun (WGS) entry which is preliminary data.</text>
</comment>
<proteinExistence type="predicted"/>
<dbReference type="Proteomes" id="UP000037178">
    <property type="component" value="Unassembled WGS sequence"/>
</dbReference>
<reference evidence="1 2" key="1">
    <citation type="submission" date="2015-06" db="EMBL/GenBank/DDBJ databases">
        <title>Draft genome sequence of an Alphaproteobacteria species associated to the Mediterranean sponge Oscarella lobularis.</title>
        <authorList>
            <person name="Jourda C."/>
            <person name="Santini S."/>
            <person name="Claverie J.-M."/>
        </authorList>
    </citation>
    <scope>NUCLEOTIDE SEQUENCE [LARGE SCALE GENOMIC DNA]</scope>
    <source>
        <strain evidence="1">IGS</strain>
    </source>
</reference>
<name>A0A0J9H3Z3_9RHOB</name>
<evidence type="ECO:0000313" key="1">
    <source>
        <dbReference type="EMBL" id="KMW60413.1"/>
    </source>
</evidence>
<dbReference type="STRING" id="1675527.AIOL_000568"/>
<keyword evidence="2" id="KW-1185">Reference proteome</keyword>